<keyword evidence="2" id="KW-1185">Reference proteome</keyword>
<name>A0A0M8NZ87_9EURO</name>
<dbReference type="Proteomes" id="UP000037696">
    <property type="component" value="Unassembled WGS sequence"/>
</dbReference>
<reference evidence="1 2" key="1">
    <citation type="submission" date="2015-08" db="EMBL/GenBank/DDBJ databases">
        <title>Genome sequencing of Penicillium nordicum.</title>
        <authorList>
            <person name="Nguyen H.D."/>
            <person name="Seifert K.A."/>
        </authorList>
    </citation>
    <scope>NUCLEOTIDE SEQUENCE [LARGE SCALE GENOMIC DNA]</scope>
    <source>
        <strain evidence="1 2">DAOMC 185683</strain>
    </source>
</reference>
<evidence type="ECO:0000313" key="1">
    <source>
        <dbReference type="EMBL" id="KOS37391.1"/>
    </source>
</evidence>
<protein>
    <submittedName>
        <fullName evidence="1">Uncharacterized protein</fullName>
    </submittedName>
</protein>
<gene>
    <name evidence="1" type="ORF">ACN38_g11814</name>
</gene>
<comment type="caution">
    <text evidence="1">The sequence shown here is derived from an EMBL/GenBank/DDBJ whole genome shotgun (WGS) entry which is preliminary data.</text>
</comment>
<dbReference type="OrthoDB" id="4368392at2759"/>
<evidence type="ECO:0000313" key="2">
    <source>
        <dbReference type="Proteomes" id="UP000037696"/>
    </source>
</evidence>
<dbReference type="EMBL" id="LHQQ01000323">
    <property type="protein sequence ID" value="KOS37391.1"/>
    <property type="molecule type" value="Genomic_DNA"/>
</dbReference>
<accession>A0A0M8NZ87</accession>
<organism evidence="1 2">
    <name type="scientific">Penicillium nordicum</name>
    <dbReference type="NCBI Taxonomy" id="229535"/>
    <lineage>
        <taxon>Eukaryota</taxon>
        <taxon>Fungi</taxon>
        <taxon>Dikarya</taxon>
        <taxon>Ascomycota</taxon>
        <taxon>Pezizomycotina</taxon>
        <taxon>Eurotiomycetes</taxon>
        <taxon>Eurotiomycetidae</taxon>
        <taxon>Eurotiales</taxon>
        <taxon>Aspergillaceae</taxon>
        <taxon>Penicillium</taxon>
    </lineage>
</organism>
<proteinExistence type="predicted"/>
<dbReference type="AlphaFoldDB" id="A0A0M8NZ87"/>
<sequence length="115" mass="12815">MTPRLSMLKLEIIRDMILSKPLNTEQMAEAAGCSQRSIINICVGGRLLLVERKQRKNHDLFKLAIQGLYTYPGKSRLHANKHLWTLHGGSQQSATIFLRGNPGGCMEGSEGLGRR</sequence>